<dbReference type="AlphaFoldDB" id="A0A382R9S0"/>
<evidence type="ECO:0000313" key="1">
    <source>
        <dbReference type="EMBL" id="SVC93768.1"/>
    </source>
</evidence>
<protein>
    <submittedName>
        <fullName evidence="1">Uncharacterized protein</fullName>
    </submittedName>
</protein>
<sequence length="36" mass="4039">MRIASLVVLMWVLLGEQAMADEKTLSAHDFSFISID</sequence>
<gene>
    <name evidence="1" type="ORF">METZ01_LOCUS346622</name>
</gene>
<reference evidence="1" key="1">
    <citation type="submission" date="2018-05" db="EMBL/GenBank/DDBJ databases">
        <authorList>
            <person name="Lanie J.A."/>
            <person name="Ng W.-L."/>
            <person name="Kazmierczak K.M."/>
            <person name="Andrzejewski T.M."/>
            <person name="Davidsen T.M."/>
            <person name="Wayne K.J."/>
            <person name="Tettelin H."/>
            <person name="Glass J.I."/>
            <person name="Rusch D."/>
            <person name="Podicherti R."/>
            <person name="Tsui H.-C.T."/>
            <person name="Winkler M.E."/>
        </authorList>
    </citation>
    <scope>NUCLEOTIDE SEQUENCE</scope>
</reference>
<accession>A0A382R9S0</accession>
<dbReference type="EMBL" id="UINC01119727">
    <property type="protein sequence ID" value="SVC93768.1"/>
    <property type="molecule type" value="Genomic_DNA"/>
</dbReference>
<organism evidence="1">
    <name type="scientific">marine metagenome</name>
    <dbReference type="NCBI Taxonomy" id="408172"/>
    <lineage>
        <taxon>unclassified sequences</taxon>
        <taxon>metagenomes</taxon>
        <taxon>ecological metagenomes</taxon>
    </lineage>
</organism>
<proteinExistence type="predicted"/>
<name>A0A382R9S0_9ZZZZ</name>
<feature type="non-terminal residue" evidence="1">
    <location>
        <position position="36"/>
    </location>
</feature>